<feature type="transmembrane region" description="Helical" evidence="8">
    <location>
        <begin position="351"/>
        <end position="384"/>
    </location>
</feature>
<evidence type="ECO:0000256" key="6">
    <source>
        <dbReference type="ARBA" id="ARBA00022989"/>
    </source>
</evidence>
<organism evidence="9 10">
    <name type="scientific">Enterocloster hominis</name>
    <name type="common">ex Liu et al. 2021</name>
    <dbReference type="NCBI Taxonomy" id="2763663"/>
    <lineage>
        <taxon>Bacteria</taxon>
        <taxon>Bacillati</taxon>
        <taxon>Bacillota</taxon>
        <taxon>Clostridia</taxon>
        <taxon>Lachnospirales</taxon>
        <taxon>Lachnospiraceae</taxon>
        <taxon>Enterocloster</taxon>
    </lineage>
</organism>
<evidence type="ECO:0000256" key="1">
    <source>
        <dbReference type="ARBA" id="ARBA00004651"/>
    </source>
</evidence>
<dbReference type="PANTHER" id="PTHR21716:SF53">
    <property type="entry name" value="PERMEASE PERM-RELATED"/>
    <property type="match status" value="1"/>
</dbReference>
<dbReference type="Proteomes" id="UP000647491">
    <property type="component" value="Unassembled WGS sequence"/>
</dbReference>
<feature type="transmembrane region" description="Helical" evidence="8">
    <location>
        <begin position="284"/>
        <end position="314"/>
    </location>
</feature>
<feature type="transmembrane region" description="Helical" evidence="8">
    <location>
        <begin position="257"/>
        <end position="278"/>
    </location>
</feature>
<evidence type="ECO:0000313" key="10">
    <source>
        <dbReference type="Proteomes" id="UP000647491"/>
    </source>
</evidence>
<sequence length="421" mass="46629">MKNHRFDRYLYMGITAVLVLAAATAVIFLFLERKAILALGGRIISILTPIIYGAVLAFLFSPVYNGGVRFTGELLGKKMKNEKLKAFLQKTVGTVLSLTLLYIIVVSLAMMIIPQLYSSIAGIVNTMPVYIQNLYEWLTGLFANNPPLEEMVLSVYQQAVIAVQDWSSSNLIPHLQSIGSFESLEKILGGVSNSVLTIFNLAKNILIGLIVMVYLLNIKDTLTAQVKKIVYAILPVRAANGTVEEFRYIHKVFSGFIIGKLIDSLIIGVLCFILMNLFKLPFALLISVIVGVTNVIPFFGPFIGAIPSAVLVFLISPRQCLYFVGLVLVLQQFDGNILGPKILGDSTGLSSFWVLFSILFFGGLWGFVGMIVAVPLTAVVFDLFSKFQCHFLRKKNLPQDTDDYMDLEKIDADSGRFIRQK</sequence>
<feature type="transmembrane region" description="Helical" evidence="8">
    <location>
        <begin position="9"/>
        <end position="31"/>
    </location>
</feature>
<evidence type="ECO:0000313" key="9">
    <source>
        <dbReference type="EMBL" id="MBC8600037.1"/>
    </source>
</evidence>
<keyword evidence="3" id="KW-0813">Transport</keyword>
<evidence type="ECO:0000256" key="5">
    <source>
        <dbReference type="ARBA" id="ARBA00022692"/>
    </source>
</evidence>
<keyword evidence="7 8" id="KW-0472">Membrane</keyword>
<evidence type="ECO:0000256" key="3">
    <source>
        <dbReference type="ARBA" id="ARBA00022448"/>
    </source>
</evidence>
<dbReference type="PANTHER" id="PTHR21716">
    <property type="entry name" value="TRANSMEMBRANE PROTEIN"/>
    <property type="match status" value="1"/>
</dbReference>
<feature type="transmembrane region" description="Helical" evidence="8">
    <location>
        <begin position="321"/>
        <end position="339"/>
    </location>
</feature>
<dbReference type="Pfam" id="PF01594">
    <property type="entry name" value="AI-2E_transport"/>
    <property type="match status" value="1"/>
</dbReference>
<feature type="transmembrane region" description="Helical" evidence="8">
    <location>
        <begin position="87"/>
        <end position="113"/>
    </location>
</feature>
<comment type="caution">
    <text evidence="9">The sequence shown here is derived from an EMBL/GenBank/DDBJ whole genome shotgun (WGS) entry which is preliminary data.</text>
</comment>
<dbReference type="InterPro" id="IPR002549">
    <property type="entry name" value="AI-2E-like"/>
</dbReference>
<feature type="transmembrane region" description="Helical" evidence="8">
    <location>
        <begin position="43"/>
        <end position="66"/>
    </location>
</feature>
<keyword evidence="5 8" id="KW-0812">Transmembrane</keyword>
<dbReference type="RefSeq" id="WP_022274204.1">
    <property type="nucleotide sequence ID" value="NZ_JACRTJ010000027.1"/>
</dbReference>
<keyword evidence="6 8" id="KW-1133">Transmembrane helix</keyword>
<proteinExistence type="inferred from homology"/>
<dbReference type="EMBL" id="JACRTJ010000027">
    <property type="protein sequence ID" value="MBC8600037.1"/>
    <property type="molecule type" value="Genomic_DNA"/>
</dbReference>
<evidence type="ECO:0000256" key="8">
    <source>
        <dbReference type="SAM" id="Phobius"/>
    </source>
</evidence>
<feature type="transmembrane region" description="Helical" evidence="8">
    <location>
        <begin position="198"/>
        <end position="218"/>
    </location>
</feature>
<evidence type="ECO:0000256" key="7">
    <source>
        <dbReference type="ARBA" id="ARBA00023136"/>
    </source>
</evidence>
<reference evidence="9 10" key="1">
    <citation type="submission" date="2020-08" db="EMBL/GenBank/DDBJ databases">
        <title>Genome public.</title>
        <authorList>
            <person name="Liu C."/>
            <person name="Sun Q."/>
        </authorList>
    </citation>
    <scope>NUCLEOTIDE SEQUENCE [LARGE SCALE GENOMIC DNA]</scope>
    <source>
        <strain evidence="9 10">BX10</strain>
    </source>
</reference>
<accession>A0ABR7NVA1</accession>
<keyword evidence="10" id="KW-1185">Reference proteome</keyword>
<name>A0ABR7NVA1_9FIRM</name>
<comment type="similarity">
    <text evidence="2">Belongs to the autoinducer-2 exporter (AI-2E) (TC 2.A.86) family.</text>
</comment>
<comment type="subcellular location">
    <subcellularLocation>
        <location evidence="1">Cell membrane</location>
        <topology evidence="1">Multi-pass membrane protein</topology>
    </subcellularLocation>
</comment>
<protein>
    <submittedName>
        <fullName evidence="9">AI-2E family transporter</fullName>
    </submittedName>
</protein>
<evidence type="ECO:0000256" key="2">
    <source>
        <dbReference type="ARBA" id="ARBA00009773"/>
    </source>
</evidence>
<evidence type="ECO:0000256" key="4">
    <source>
        <dbReference type="ARBA" id="ARBA00022475"/>
    </source>
</evidence>
<keyword evidence="4" id="KW-1003">Cell membrane</keyword>
<gene>
    <name evidence="9" type="ORF">H8708_12495</name>
</gene>